<organism evidence="2 3">
    <name type="scientific">Portunus trituberculatus</name>
    <name type="common">Swimming crab</name>
    <name type="synonym">Neptunus trituberculatus</name>
    <dbReference type="NCBI Taxonomy" id="210409"/>
    <lineage>
        <taxon>Eukaryota</taxon>
        <taxon>Metazoa</taxon>
        <taxon>Ecdysozoa</taxon>
        <taxon>Arthropoda</taxon>
        <taxon>Crustacea</taxon>
        <taxon>Multicrustacea</taxon>
        <taxon>Malacostraca</taxon>
        <taxon>Eumalacostraca</taxon>
        <taxon>Eucarida</taxon>
        <taxon>Decapoda</taxon>
        <taxon>Pleocyemata</taxon>
        <taxon>Brachyura</taxon>
        <taxon>Eubrachyura</taxon>
        <taxon>Portunoidea</taxon>
        <taxon>Portunidae</taxon>
        <taxon>Portuninae</taxon>
        <taxon>Portunus</taxon>
    </lineage>
</organism>
<feature type="region of interest" description="Disordered" evidence="1">
    <location>
        <begin position="78"/>
        <end position="103"/>
    </location>
</feature>
<comment type="caution">
    <text evidence="2">The sequence shown here is derived from an EMBL/GenBank/DDBJ whole genome shotgun (WGS) entry which is preliminary data.</text>
</comment>
<dbReference type="EMBL" id="VSRR010001415">
    <property type="protein sequence ID" value="MPC25093.1"/>
    <property type="molecule type" value="Genomic_DNA"/>
</dbReference>
<accession>A0A5B7DVR4</accession>
<dbReference type="AlphaFoldDB" id="A0A5B7DVR4"/>
<feature type="compositionally biased region" description="Basic and acidic residues" evidence="1">
    <location>
        <begin position="10"/>
        <end position="23"/>
    </location>
</feature>
<protein>
    <submittedName>
        <fullName evidence="2">Uncharacterized protein</fullName>
    </submittedName>
</protein>
<dbReference type="Proteomes" id="UP000324222">
    <property type="component" value="Unassembled WGS sequence"/>
</dbReference>
<evidence type="ECO:0000313" key="3">
    <source>
        <dbReference type="Proteomes" id="UP000324222"/>
    </source>
</evidence>
<proteinExistence type="predicted"/>
<evidence type="ECO:0000256" key="1">
    <source>
        <dbReference type="SAM" id="MobiDB-lite"/>
    </source>
</evidence>
<name>A0A5B7DVR4_PORTR</name>
<gene>
    <name evidence="2" type="ORF">E2C01_018193</name>
</gene>
<feature type="compositionally biased region" description="Polar residues" evidence="1">
    <location>
        <begin position="84"/>
        <end position="97"/>
    </location>
</feature>
<sequence length="120" mass="13270">MKRLCLTTLGKKEEKDSTLKCEDSQSVTHTVPPLRRHPPLALHSPPTKMPTQGTELSTFQDTHPWHCTLHQPRCPPPALHSLHSKTTTPGTALSTTHEAPIPGTALSTTQEALFSECYHF</sequence>
<feature type="region of interest" description="Disordered" evidence="1">
    <location>
        <begin position="1"/>
        <end position="58"/>
    </location>
</feature>
<reference evidence="2 3" key="1">
    <citation type="submission" date="2019-05" db="EMBL/GenBank/DDBJ databases">
        <title>Another draft genome of Portunus trituberculatus and its Hox gene families provides insights of decapod evolution.</title>
        <authorList>
            <person name="Jeong J.-H."/>
            <person name="Song I."/>
            <person name="Kim S."/>
            <person name="Choi T."/>
            <person name="Kim D."/>
            <person name="Ryu S."/>
            <person name="Kim W."/>
        </authorList>
    </citation>
    <scope>NUCLEOTIDE SEQUENCE [LARGE SCALE GENOMIC DNA]</scope>
    <source>
        <tissue evidence="2">Muscle</tissue>
    </source>
</reference>
<evidence type="ECO:0000313" key="2">
    <source>
        <dbReference type="EMBL" id="MPC25093.1"/>
    </source>
</evidence>
<feature type="compositionally biased region" description="Polar residues" evidence="1">
    <location>
        <begin position="49"/>
        <end position="58"/>
    </location>
</feature>
<keyword evidence="3" id="KW-1185">Reference proteome</keyword>